<dbReference type="PANTHER" id="PTHR30625">
    <property type="entry name" value="PROTEIN TOLQ"/>
    <property type="match status" value="1"/>
</dbReference>
<accession>A0A918QB99</accession>
<evidence type="ECO:0000256" key="1">
    <source>
        <dbReference type="ARBA" id="ARBA00004651"/>
    </source>
</evidence>
<feature type="domain" description="LamG-like jellyroll fold" evidence="11">
    <location>
        <begin position="201"/>
        <end position="330"/>
    </location>
</feature>
<evidence type="ECO:0000256" key="4">
    <source>
        <dbReference type="ARBA" id="ARBA00022729"/>
    </source>
</evidence>
<dbReference type="SMART" id="SM00560">
    <property type="entry name" value="LamGL"/>
    <property type="match status" value="1"/>
</dbReference>
<dbReference type="AlphaFoldDB" id="A0A918QB99"/>
<comment type="caution">
    <text evidence="12">The sequence shown here is derived from an EMBL/GenBank/DDBJ whole genome shotgun (WGS) entry which is preliminary data.</text>
</comment>
<dbReference type="Pfam" id="PF10102">
    <property type="entry name" value="DUF2341"/>
    <property type="match status" value="1"/>
</dbReference>
<keyword evidence="13" id="KW-1185">Reference proteome</keyword>
<dbReference type="Gene3D" id="2.60.120.200">
    <property type="match status" value="1"/>
</dbReference>
<feature type="transmembrane region" description="Helical" evidence="9">
    <location>
        <begin position="538"/>
        <end position="562"/>
    </location>
</feature>
<dbReference type="RefSeq" id="WP_189487351.1">
    <property type="nucleotide sequence ID" value="NZ_BMZB01000003.1"/>
</dbReference>
<dbReference type="InterPro" id="IPR050790">
    <property type="entry name" value="ExbB/TolQ_transport"/>
</dbReference>
<proteinExistence type="inferred from homology"/>
<feature type="transmembrane region" description="Helical" evidence="9">
    <location>
        <begin position="493"/>
        <end position="526"/>
    </location>
</feature>
<feature type="signal peptide" evidence="10">
    <location>
        <begin position="1"/>
        <end position="22"/>
    </location>
</feature>
<gene>
    <name evidence="12" type="primary">exbB2</name>
    <name evidence="12" type="ORF">GCM10011273_26500</name>
</gene>
<dbReference type="InterPro" id="IPR013320">
    <property type="entry name" value="ConA-like_dom_sf"/>
</dbReference>
<dbReference type="InterPro" id="IPR006558">
    <property type="entry name" value="LamG-like"/>
</dbReference>
<dbReference type="GO" id="GO:0005886">
    <property type="term" value="C:plasma membrane"/>
    <property type="evidence" value="ECO:0007669"/>
    <property type="project" value="UniProtKB-SubCell"/>
</dbReference>
<keyword evidence="6 9" id="KW-0472">Membrane</keyword>
<comment type="similarity">
    <text evidence="8">Belongs to the exbB/tolQ family.</text>
</comment>
<dbReference type="Pfam" id="PF13385">
    <property type="entry name" value="Laminin_G_3"/>
    <property type="match status" value="1"/>
</dbReference>
<feature type="chain" id="PRO_5037778087" evidence="10">
    <location>
        <begin position="23"/>
        <end position="593"/>
    </location>
</feature>
<evidence type="ECO:0000256" key="3">
    <source>
        <dbReference type="ARBA" id="ARBA00022692"/>
    </source>
</evidence>
<feature type="transmembrane region" description="Helical" evidence="9">
    <location>
        <begin position="374"/>
        <end position="394"/>
    </location>
</feature>
<dbReference type="Pfam" id="PF01618">
    <property type="entry name" value="MotA_ExbB"/>
    <property type="match status" value="1"/>
</dbReference>
<evidence type="ECO:0000313" key="13">
    <source>
        <dbReference type="Proteomes" id="UP000662572"/>
    </source>
</evidence>
<evidence type="ECO:0000259" key="11">
    <source>
        <dbReference type="SMART" id="SM00560"/>
    </source>
</evidence>
<dbReference type="InterPro" id="IPR002898">
    <property type="entry name" value="MotA_ExbB_proton_chnl"/>
</dbReference>
<keyword evidence="4 10" id="KW-0732">Signal</keyword>
<keyword evidence="8" id="KW-0653">Protein transport</keyword>
<protein>
    <submittedName>
        <fullName evidence="12">Transporter ExbB</fullName>
    </submittedName>
</protein>
<dbReference type="EMBL" id="BMZB01000003">
    <property type="protein sequence ID" value="GGZ38586.1"/>
    <property type="molecule type" value="Genomic_DNA"/>
</dbReference>
<reference evidence="12" key="2">
    <citation type="submission" date="2020-09" db="EMBL/GenBank/DDBJ databases">
        <authorList>
            <person name="Sun Q."/>
            <person name="Kim S."/>
        </authorList>
    </citation>
    <scope>NUCLEOTIDE SEQUENCE</scope>
    <source>
        <strain evidence="12">KCTC 32296</strain>
    </source>
</reference>
<keyword evidence="3 9" id="KW-0812">Transmembrane</keyword>
<organism evidence="12 13">
    <name type="scientific">Asticcacaulis endophyticus</name>
    <dbReference type="NCBI Taxonomy" id="1395890"/>
    <lineage>
        <taxon>Bacteria</taxon>
        <taxon>Pseudomonadati</taxon>
        <taxon>Pseudomonadota</taxon>
        <taxon>Alphaproteobacteria</taxon>
        <taxon>Caulobacterales</taxon>
        <taxon>Caulobacteraceae</taxon>
        <taxon>Asticcacaulis</taxon>
    </lineage>
</organism>
<keyword evidence="7" id="KW-1015">Disulfide bond</keyword>
<evidence type="ECO:0000256" key="5">
    <source>
        <dbReference type="ARBA" id="ARBA00022989"/>
    </source>
</evidence>
<dbReference type="SUPFAM" id="SSF49899">
    <property type="entry name" value="Concanavalin A-like lectins/glucanases"/>
    <property type="match status" value="1"/>
</dbReference>
<keyword evidence="8" id="KW-0813">Transport</keyword>
<dbReference type="InterPro" id="IPR018765">
    <property type="entry name" value="DUF2341"/>
</dbReference>
<dbReference type="Proteomes" id="UP000662572">
    <property type="component" value="Unassembled WGS sequence"/>
</dbReference>
<evidence type="ECO:0000256" key="10">
    <source>
        <dbReference type="SAM" id="SignalP"/>
    </source>
</evidence>
<evidence type="ECO:0000313" key="12">
    <source>
        <dbReference type="EMBL" id="GGZ38586.1"/>
    </source>
</evidence>
<evidence type="ECO:0000256" key="2">
    <source>
        <dbReference type="ARBA" id="ARBA00022475"/>
    </source>
</evidence>
<dbReference type="GO" id="GO:0017038">
    <property type="term" value="P:protein import"/>
    <property type="evidence" value="ECO:0007669"/>
    <property type="project" value="TreeGrafter"/>
</dbReference>
<dbReference type="PANTHER" id="PTHR30625:SF3">
    <property type="entry name" value="TOL-PAL SYSTEM PROTEIN TOLQ"/>
    <property type="match status" value="1"/>
</dbReference>
<evidence type="ECO:0000256" key="9">
    <source>
        <dbReference type="SAM" id="Phobius"/>
    </source>
</evidence>
<name>A0A918QB99_9CAUL</name>
<keyword evidence="2" id="KW-1003">Cell membrane</keyword>
<reference evidence="12" key="1">
    <citation type="journal article" date="2014" name="Int. J. Syst. Evol. Microbiol.">
        <title>Complete genome sequence of Corynebacterium casei LMG S-19264T (=DSM 44701T), isolated from a smear-ripened cheese.</title>
        <authorList>
            <consortium name="US DOE Joint Genome Institute (JGI-PGF)"/>
            <person name="Walter F."/>
            <person name="Albersmeier A."/>
            <person name="Kalinowski J."/>
            <person name="Ruckert C."/>
        </authorList>
    </citation>
    <scope>NUCLEOTIDE SEQUENCE</scope>
    <source>
        <strain evidence="12">KCTC 32296</strain>
    </source>
</reference>
<evidence type="ECO:0000256" key="7">
    <source>
        <dbReference type="ARBA" id="ARBA00023157"/>
    </source>
</evidence>
<evidence type="ECO:0000256" key="8">
    <source>
        <dbReference type="RuleBase" id="RU004057"/>
    </source>
</evidence>
<keyword evidence="5 9" id="KW-1133">Transmembrane helix</keyword>
<sequence>MAFKKFLVAAVTAAVLPTSAMAWWDEGYAHRRSVTLNAGVVKGLTSEVKRAPVLVRLHSGVLDFTQVKPDGSDLRFVAGDDKTPLNYHIERFDPLAELALIWVDVPAVAPGANQTIWLYYGNDTAKRVSDAGKTYDGEYSLVLNLSENAAVPVDQTANANRLTAANAKPTLEGLIAGGLSLNAQSQVRVAPSASLNVPAGGKMTVSAWVKPAAGVAAAGDTALYTKLSAGGEGAPSRLTVGLRDGAPFVRLGASEAVAATPLPEGTWAHVAVTADGETVTLFVNGVAAGSFAAALPELGGEEVLGTISGVAGFTGDVDEVNRANAARSAAYIALQAQSQGRSSGFATVATEAEDAGAANHDYMRILVSALTPDAWAVIILLTIMSVISWIIMVMKGQMFGRTNRANRKFLEIYQTATRGQGAHTGLTNKDLSSQYPQASVARLFSIGQDELRQRMTEAKDLGSKYAIAPQSVAAIRSALDAGHVREEQRLAKWMVLLTIAISGGPFLGLLGTVLGVMITFAGVAAAGEVNITAIAPGIAAALLATVAGLAVAIPALFGYNYLTSQLDNISADNQVFVDELEKRIAETYRNSDR</sequence>
<evidence type="ECO:0000256" key="6">
    <source>
        <dbReference type="ARBA" id="ARBA00023136"/>
    </source>
</evidence>
<comment type="subcellular location">
    <subcellularLocation>
        <location evidence="1">Cell membrane</location>
        <topology evidence="1">Multi-pass membrane protein</topology>
    </subcellularLocation>
    <subcellularLocation>
        <location evidence="8">Membrane</location>
        <topology evidence="8">Multi-pass membrane protein</topology>
    </subcellularLocation>
</comment>